<protein>
    <submittedName>
        <fullName evidence="2">SGNH/GDSL hydrolase family protein</fullName>
    </submittedName>
</protein>
<feature type="domain" description="SGNH hydrolase-type esterase" evidence="1">
    <location>
        <begin position="7"/>
        <end position="180"/>
    </location>
</feature>
<evidence type="ECO:0000259" key="1">
    <source>
        <dbReference type="Pfam" id="PF13472"/>
    </source>
</evidence>
<organism evidence="2 3">
    <name type="scientific">Mycobacteroides chelonae</name>
    <name type="common">Mycobacterium chelonae</name>
    <dbReference type="NCBI Taxonomy" id="1774"/>
    <lineage>
        <taxon>Bacteria</taxon>
        <taxon>Bacillati</taxon>
        <taxon>Actinomycetota</taxon>
        <taxon>Actinomycetes</taxon>
        <taxon>Mycobacteriales</taxon>
        <taxon>Mycobacteriaceae</taxon>
        <taxon>Mycobacteroides</taxon>
    </lineage>
</organism>
<dbReference type="AlphaFoldDB" id="A0AB73U0K1"/>
<dbReference type="PANTHER" id="PTHR43784">
    <property type="entry name" value="GDSL-LIKE LIPASE/ACYLHYDROLASE, PUTATIVE (AFU_ORTHOLOGUE AFUA_2G00820)-RELATED"/>
    <property type="match status" value="1"/>
</dbReference>
<sequence>MVYRYVALGDSLSEGIGDTPWPDGRAMGWADRLAQKIATHRGEILYANLAVRGKRAEQVLAEQVESALALCPDLVTVTAGVNDILRPGARPDAVVDALDQIVRRLRARHTQVLLVCAPDLGALTFLGSLMSRRVTALNAGITAMVDSYGVYVPTLPAGSVFEDLRAWSPDRLHLSPLGHECLACCAASSLSIPGDQEWAQPPAGQAPKRGIVTEIRWAATYLMPWIGRRIRGVSSGDGRVAKLPELKYLQAR</sequence>
<dbReference type="Pfam" id="PF13472">
    <property type="entry name" value="Lipase_GDSL_2"/>
    <property type="match status" value="1"/>
</dbReference>
<dbReference type="InterPro" id="IPR013830">
    <property type="entry name" value="SGNH_hydro"/>
</dbReference>
<dbReference type="SUPFAM" id="SSF52266">
    <property type="entry name" value="SGNH hydrolase"/>
    <property type="match status" value="1"/>
</dbReference>
<dbReference type="Gene3D" id="3.40.50.1110">
    <property type="entry name" value="SGNH hydrolase"/>
    <property type="match status" value="1"/>
</dbReference>
<name>A0AB73U0K1_MYCCH</name>
<dbReference type="Proteomes" id="UP000317728">
    <property type="component" value="Chromosome"/>
</dbReference>
<dbReference type="CDD" id="cd01832">
    <property type="entry name" value="SGNH_hydrolase_like_1"/>
    <property type="match status" value="1"/>
</dbReference>
<dbReference type="PANTHER" id="PTHR43784:SF2">
    <property type="entry name" value="GDSL-LIKE LIPASE_ACYLHYDROLASE, PUTATIVE (AFU_ORTHOLOGUE AFUA_2G00820)-RELATED"/>
    <property type="match status" value="1"/>
</dbReference>
<evidence type="ECO:0000313" key="2">
    <source>
        <dbReference type="EMBL" id="QDF70226.1"/>
    </source>
</evidence>
<accession>A0AB73U0K1</accession>
<dbReference type="EMBL" id="CP041150">
    <property type="protein sequence ID" value="QDF70226.1"/>
    <property type="molecule type" value="Genomic_DNA"/>
</dbReference>
<dbReference type="InterPro" id="IPR036514">
    <property type="entry name" value="SGNH_hydro_sf"/>
</dbReference>
<dbReference type="RefSeq" id="WP_075907915.1">
    <property type="nucleotide sequence ID" value="NZ_CP041150.1"/>
</dbReference>
<proteinExistence type="predicted"/>
<dbReference type="GO" id="GO:0016787">
    <property type="term" value="F:hydrolase activity"/>
    <property type="evidence" value="ECO:0007669"/>
    <property type="project" value="UniProtKB-KW"/>
</dbReference>
<gene>
    <name evidence="2" type="ORF">FJK96_08765</name>
</gene>
<reference evidence="2 3" key="1">
    <citation type="submission" date="2019-06" db="EMBL/GenBank/DDBJ databases">
        <title>Whole geneome sequnce of Mycobacteroides chelonae M77 isolated from bovine milk from Meghalaya, India.</title>
        <authorList>
            <person name="Vise E."/>
            <person name="Das S."/>
            <person name="Garg A."/>
            <person name="Ghatak S."/>
            <person name="Shakuntala I."/>
            <person name="Milton A.A.P."/>
            <person name="Karam A."/>
            <person name="Sanjukta R."/>
            <person name="Puro K."/>
            <person name="Sen A."/>
        </authorList>
    </citation>
    <scope>NUCLEOTIDE SEQUENCE [LARGE SCALE GENOMIC DNA]</scope>
    <source>
        <strain evidence="2 3">M77</strain>
    </source>
</reference>
<dbReference type="InterPro" id="IPR053140">
    <property type="entry name" value="GDSL_Rv0518-like"/>
</dbReference>
<evidence type="ECO:0000313" key="3">
    <source>
        <dbReference type="Proteomes" id="UP000317728"/>
    </source>
</evidence>
<keyword evidence="2" id="KW-0378">Hydrolase</keyword>